<feature type="non-terminal residue" evidence="1">
    <location>
        <position position="1"/>
    </location>
</feature>
<protein>
    <submittedName>
        <fullName evidence="1">Uncharacterized protein</fullName>
    </submittedName>
</protein>
<dbReference type="RefSeq" id="XP_014151606.1">
    <property type="nucleotide sequence ID" value="XM_014296131.1"/>
</dbReference>
<evidence type="ECO:0000313" key="1">
    <source>
        <dbReference type="EMBL" id="KNC77704.1"/>
    </source>
</evidence>
<proteinExistence type="predicted"/>
<dbReference type="AlphaFoldDB" id="A0A0L0FLP9"/>
<organism evidence="1 2">
    <name type="scientific">Sphaeroforma arctica JP610</name>
    <dbReference type="NCBI Taxonomy" id="667725"/>
    <lineage>
        <taxon>Eukaryota</taxon>
        <taxon>Ichthyosporea</taxon>
        <taxon>Ichthyophonida</taxon>
        <taxon>Sphaeroforma</taxon>
    </lineage>
</organism>
<gene>
    <name evidence="1" type="ORF">SARC_09838</name>
</gene>
<accession>A0A0L0FLP9</accession>
<dbReference type="GeneID" id="25910342"/>
<dbReference type="Proteomes" id="UP000054560">
    <property type="component" value="Unassembled WGS sequence"/>
</dbReference>
<reference evidence="1 2" key="1">
    <citation type="submission" date="2011-02" db="EMBL/GenBank/DDBJ databases">
        <title>The Genome Sequence of Sphaeroforma arctica JP610.</title>
        <authorList>
            <consortium name="The Broad Institute Genome Sequencing Platform"/>
            <person name="Russ C."/>
            <person name="Cuomo C."/>
            <person name="Young S.K."/>
            <person name="Zeng Q."/>
            <person name="Gargeya S."/>
            <person name="Alvarado L."/>
            <person name="Berlin A."/>
            <person name="Chapman S.B."/>
            <person name="Chen Z."/>
            <person name="Freedman E."/>
            <person name="Gellesch M."/>
            <person name="Goldberg J."/>
            <person name="Griggs A."/>
            <person name="Gujja S."/>
            <person name="Heilman E."/>
            <person name="Heiman D."/>
            <person name="Howarth C."/>
            <person name="Mehta T."/>
            <person name="Neiman D."/>
            <person name="Pearson M."/>
            <person name="Roberts A."/>
            <person name="Saif S."/>
            <person name="Shea T."/>
            <person name="Shenoy N."/>
            <person name="Sisk P."/>
            <person name="Stolte C."/>
            <person name="Sykes S."/>
            <person name="White J."/>
            <person name="Yandava C."/>
            <person name="Burger G."/>
            <person name="Gray M.W."/>
            <person name="Holland P.W.H."/>
            <person name="King N."/>
            <person name="Lang F.B.F."/>
            <person name="Roger A.J."/>
            <person name="Ruiz-Trillo I."/>
            <person name="Haas B."/>
            <person name="Nusbaum C."/>
            <person name="Birren B."/>
        </authorList>
    </citation>
    <scope>NUCLEOTIDE SEQUENCE [LARGE SCALE GENOMIC DNA]</scope>
    <source>
        <strain evidence="1 2">JP610</strain>
    </source>
</reference>
<keyword evidence="2" id="KW-1185">Reference proteome</keyword>
<evidence type="ECO:0000313" key="2">
    <source>
        <dbReference type="Proteomes" id="UP000054560"/>
    </source>
</evidence>
<name>A0A0L0FLP9_9EUKA</name>
<dbReference type="EMBL" id="KQ242655">
    <property type="protein sequence ID" value="KNC77704.1"/>
    <property type="molecule type" value="Genomic_DNA"/>
</dbReference>
<sequence>AQRREFGDLVTYQRALKLSGGRVEVETLLQPALSVEYTVEATFQPSASYSDACSSAVSGFTETIHISIQERIPDLTLNVSPGGTKFLVQMLTMTLIYALEMALDPSVSIDEAPFVSREVYEWKRGPMIQRQDFDNKTLCIIQVGAHDLAFRSMLATFEYMTKALGLIHAMAINFPHSTFVVQSTASYGIPKSRGIHTIRYKAEGSRHFRKETNTG</sequence>